<name>A0AAX1USE7_CERSP</name>
<sequence length="277" mass="27872">MTLAAGLRAPAEAIRRARVAGHLGELLQGRLGPGGPLALVTLPCPGLGAEAIRAPGPLALDQPGAQMLTLPALCDLLAAAGAAPDGRFRLTLDLPPGGGAGASTAARVALLHAAGVTDPATVARACLASEGASDPLMFDRPERLLWASREGRVLAELPPLPPMELVGGFYGPARRTDPADLAFPDISDLLEGWGAADLAGVARRASLSAARCLQLRGPAEDPTAALAHGLGALGWAIGHTGPARALIFPPGAVPRGAAGALRAAGFSRITRFRIGGA</sequence>
<accession>A0AAX1USE7</accession>
<proteinExistence type="predicted"/>
<comment type="caution">
    <text evidence="1">The sequence shown here is derived from an EMBL/GenBank/DDBJ whole genome shotgun (WGS) entry which is preliminary data.</text>
</comment>
<gene>
    <name evidence="1" type="ORF">D1114_00825</name>
</gene>
<evidence type="ECO:0000313" key="2">
    <source>
        <dbReference type="Proteomes" id="UP000266305"/>
    </source>
</evidence>
<reference evidence="1 2" key="1">
    <citation type="submission" date="2018-08" db="EMBL/GenBank/DDBJ databases">
        <title>Draft genome sequence of Rhodobacter sphaeroides FY.</title>
        <authorList>
            <person name="Rayyan A."/>
            <person name="Meyer T.E."/>
            <person name="Kyndt J.A."/>
        </authorList>
    </citation>
    <scope>NUCLEOTIDE SEQUENCE [LARGE SCALE GENOMIC DNA]</scope>
    <source>
        <strain evidence="1 2">FY</strain>
    </source>
</reference>
<dbReference type="EMBL" id="QWGP01000001">
    <property type="protein sequence ID" value="RHZ98661.1"/>
    <property type="molecule type" value="Genomic_DNA"/>
</dbReference>
<dbReference type="RefSeq" id="WP_118999032.1">
    <property type="nucleotide sequence ID" value="NZ_QWGP01000001.1"/>
</dbReference>
<dbReference type="AlphaFoldDB" id="A0AAX1USE7"/>
<evidence type="ECO:0000313" key="1">
    <source>
        <dbReference type="EMBL" id="RHZ98661.1"/>
    </source>
</evidence>
<organism evidence="1 2">
    <name type="scientific">Cereibacter sphaeroides</name>
    <name type="common">Rhodobacter sphaeroides</name>
    <dbReference type="NCBI Taxonomy" id="1063"/>
    <lineage>
        <taxon>Bacteria</taxon>
        <taxon>Pseudomonadati</taxon>
        <taxon>Pseudomonadota</taxon>
        <taxon>Alphaproteobacteria</taxon>
        <taxon>Rhodobacterales</taxon>
        <taxon>Paracoccaceae</taxon>
        <taxon>Cereibacter</taxon>
    </lineage>
</organism>
<dbReference type="Proteomes" id="UP000266305">
    <property type="component" value="Unassembled WGS sequence"/>
</dbReference>
<protein>
    <submittedName>
        <fullName evidence="1">Propanediol utilization protein</fullName>
    </submittedName>
</protein>